<keyword evidence="1" id="KW-0489">Methyltransferase</keyword>
<dbReference type="Pfam" id="PF04445">
    <property type="entry name" value="SAM_MT"/>
    <property type="match status" value="1"/>
</dbReference>
<dbReference type="CDD" id="cd02440">
    <property type="entry name" value="AdoMet_MTases"/>
    <property type="match status" value="1"/>
</dbReference>
<evidence type="ECO:0000313" key="1">
    <source>
        <dbReference type="EMBL" id="OAD22278.1"/>
    </source>
</evidence>
<dbReference type="PANTHER" id="PTHR36112:SF1">
    <property type="entry name" value="RIBOSOMAL RNA SMALL SUBUNIT METHYLTRANSFERASE J"/>
    <property type="match status" value="1"/>
</dbReference>
<dbReference type="AlphaFoldDB" id="A0A176S2Y2"/>
<name>A0A176S2Y2_9GAMM</name>
<dbReference type="SUPFAM" id="SSF53335">
    <property type="entry name" value="S-adenosyl-L-methionine-dependent methyltransferases"/>
    <property type="match status" value="1"/>
</dbReference>
<feature type="non-terminal residue" evidence="1">
    <location>
        <position position="250"/>
    </location>
</feature>
<gene>
    <name evidence="1" type="ORF">THIOM_001925</name>
</gene>
<organism evidence="1 2">
    <name type="scientific">Candidatus Thiomargarita nelsonii</name>
    <dbReference type="NCBI Taxonomy" id="1003181"/>
    <lineage>
        <taxon>Bacteria</taxon>
        <taxon>Pseudomonadati</taxon>
        <taxon>Pseudomonadota</taxon>
        <taxon>Gammaproteobacteria</taxon>
        <taxon>Thiotrichales</taxon>
        <taxon>Thiotrichaceae</taxon>
        <taxon>Thiomargarita</taxon>
    </lineage>
</organism>
<proteinExistence type="inferred from homology"/>
<dbReference type="Proteomes" id="UP000076962">
    <property type="component" value="Unassembled WGS sequence"/>
</dbReference>
<dbReference type="GO" id="GO:0008990">
    <property type="term" value="F:rRNA (guanine-N2-)-methyltransferase activity"/>
    <property type="evidence" value="ECO:0007669"/>
    <property type="project" value="InterPro"/>
</dbReference>
<keyword evidence="2" id="KW-1185">Reference proteome</keyword>
<evidence type="ECO:0000313" key="2">
    <source>
        <dbReference type="Proteomes" id="UP000076962"/>
    </source>
</evidence>
<protein>
    <submittedName>
        <fullName evidence="1">SAM-dependent methyltransferase</fullName>
    </submittedName>
</protein>
<keyword evidence="1" id="KW-0808">Transferase</keyword>
<dbReference type="EMBL" id="LUTY01001054">
    <property type="protein sequence ID" value="OAD22278.1"/>
    <property type="molecule type" value="Genomic_DNA"/>
</dbReference>
<sequence length="250" mass="27920">MDSIDKLTTIPILPTNPIVHKAALQLAATFQLPIVDTPPPDLPFLLYLTTKRLELRDMTTKMGPVYVDFVSGALAYRRRYGGGRKQALAKAIGLKHASNPTVLDATAGLGRDAFILAHLGCHVQMIERSPVVAALLQDGLQRAEQDTKIGPLIKERLQLIHHDAQQWLLSKKPQPDVIYLDPMYPHRQKSALVKKEMRLFRAIVGEDLDAPALLKAALACARRRVVVKRPKWAPSLEKPSFCIESEKTRF</sequence>
<dbReference type="InterPro" id="IPR007536">
    <property type="entry name" value="16SrRNA_methylTrfase_J"/>
</dbReference>
<comment type="caution">
    <text evidence="1">The sequence shown here is derived from an EMBL/GenBank/DDBJ whole genome shotgun (WGS) entry which is preliminary data.</text>
</comment>
<dbReference type="HAMAP" id="MF_01523">
    <property type="entry name" value="16SrRNA_methyltr_J"/>
    <property type="match status" value="1"/>
</dbReference>
<dbReference type="InterPro" id="IPR029063">
    <property type="entry name" value="SAM-dependent_MTases_sf"/>
</dbReference>
<reference evidence="1 2" key="1">
    <citation type="submission" date="2016-05" db="EMBL/GenBank/DDBJ databases">
        <title>Single-cell genome of chain-forming Candidatus Thiomargarita nelsonii and comparison to other large sulfur-oxidizing bacteria.</title>
        <authorList>
            <person name="Winkel M."/>
            <person name="Salman V."/>
            <person name="Woyke T."/>
            <person name="Schulz-Vogt H."/>
            <person name="Richter M."/>
            <person name="Flood B."/>
            <person name="Bailey J."/>
            <person name="Amann R."/>
            <person name="Mussmann M."/>
        </authorList>
    </citation>
    <scope>NUCLEOTIDE SEQUENCE [LARGE SCALE GENOMIC DNA]</scope>
    <source>
        <strain evidence="1 2">THI036</strain>
    </source>
</reference>
<dbReference type="Gene3D" id="3.40.50.150">
    <property type="entry name" value="Vaccinia Virus protein VP39"/>
    <property type="match status" value="1"/>
</dbReference>
<accession>A0A176S2Y2</accession>
<dbReference type="PANTHER" id="PTHR36112">
    <property type="entry name" value="RIBOSOMAL RNA SMALL SUBUNIT METHYLTRANSFERASE J"/>
    <property type="match status" value="1"/>
</dbReference>